<reference evidence="4" key="2">
    <citation type="journal article" date="2015" name="Data Brief">
        <title>Shoot transcriptome of the giant reed, Arundo donax.</title>
        <authorList>
            <person name="Barrero R.A."/>
            <person name="Guerrero F.D."/>
            <person name="Moolhuijzen P."/>
            <person name="Goolsby J.A."/>
            <person name="Tidwell J."/>
            <person name="Bellgard S.E."/>
            <person name="Bellgard M.I."/>
        </authorList>
    </citation>
    <scope>NUCLEOTIDE SEQUENCE</scope>
    <source>
        <tissue evidence="4">Shoot tissue taken approximately 20 cm above the soil surface</tissue>
    </source>
</reference>
<name>A0A0A9D567_ARUDO</name>
<dbReference type="AlphaFoldDB" id="A0A0A9D567"/>
<protein>
    <submittedName>
        <fullName evidence="4">Uncharacterized protein</fullName>
    </submittedName>
</protein>
<sequence length="238" mass="25907">MAVTLVALLFTTVAVPLLSQLLLLSSTTKPLLRHGDGRRLPPSPPGLPFLGHLHLLGSLPHQSLRSLAVSHGPVMLLRLGPVPTVVVSSAAATEEALKTHDVPFSGRPRLLMVGYLLYGCDMALGPYGKYWRQARRICVLHLFSSCSIIAFGRVREQVVTELVGRIRAAAGSGTVNLSHILICYNNSIVSRATFGDGEYRLDGDVGGEKLREVLADFLELIATLPMWEIAPWLGWVDR</sequence>
<keyword evidence="2" id="KW-0479">Metal-binding</keyword>
<reference evidence="4" key="1">
    <citation type="submission" date="2014-09" db="EMBL/GenBank/DDBJ databases">
        <authorList>
            <person name="Magalhaes I.L.F."/>
            <person name="Oliveira U."/>
            <person name="Santos F.R."/>
            <person name="Vidigal T.H.D.A."/>
            <person name="Brescovit A.D."/>
            <person name="Santos A.J."/>
        </authorList>
    </citation>
    <scope>NUCLEOTIDE SEQUENCE</scope>
    <source>
        <tissue evidence="4">Shoot tissue taken approximately 20 cm above the soil surface</tissue>
    </source>
</reference>
<evidence type="ECO:0000256" key="3">
    <source>
        <dbReference type="ARBA" id="ARBA00023004"/>
    </source>
</evidence>
<evidence type="ECO:0000313" key="4">
    <source>
        <dbReference type="EMBL" id="JAD78887.1"/>
    </source>
</evidence>
<dbReference type="Pfam" id="PF00067">
    <property type="entry name" value="p450"/>
    <property type="match status" value="1"/>
</dbReference>
<dbReference type="SUPFAM" id="SSF48264">
    <property type="entry name" value="Cytochrome P450"/>
    <property type="match status" value="1"/>
</dbReference>
<dbReference type="InterPro" id="IPR036396">
    <property type="entry name" value="Cyt_P450_sf"/>
</dbReference>
<dbReference type="GO" id="GO:0004497">
    <property type="term" value="F:monooxygenase activity"/>
    <property type="evidence" value="ECO:0007669"/>
    <property type="project" value="InterPro"/>
</dbReference>
<dbReference type="Gene3D" id="1.10.630.10">
    <property type="entry name" value="Cytochrome P450"/>
    <property type="match status" value="1"/>
</dbReference>
<keyword evidence="3" id="KW-0408">Iron</keyword>
<dbReference type="InterPro" id="IPR001128">
    <property type="entry name" value="Cyt_P450"/>
</dbReference>
<comment type="similarity">
    <text evidence="1">Belongs to the cytochrome P450 family.</text>
</comment>
<dbReference type="PRINTS" id="PR00463">
    <property type="entry name" value="EP450I"/>
</dbReference>
<dbReference type="PANTHER" id="PTHR47955">
    <property type="entry name" value="CYTOCHROME P450 FAMILY 71 PROTEIN"/>
    <property type="match status" value="1"/>
</dbReference>
<dbReference type="GO" id="GO:0020037">
    <property type="term" value="F:heme binding"/>
    <property type="evidence" value="ECO:0007669"/>
    <property type="project" value="InterPro"/>
</dbReference>
<organism evidence="4">
    <name type="scientific">Arundo donax</name>
    <name type="common">Giant reed</name>
    <name type="synonym">Donax arundinaceus</name>
    <dbReference type="NCBI Taxonomy" id="35708"/>
    <lineage>
        <taxon>Eukaryota</taxon>
        <taxon>Viridiplantae</taxon>
        <taxon>Streptophyta</taxon>
        <taxon>Embryophyta</taxon>
        <taxon>Tracheophyta</taxon>
        <taxon>Spermatophyta</taxon>
        <taxon>Magnoliopsida</taxon>
        <taxon>Liliopsida</taxon>
        <taxon>Poales</taxon>
        <taxon>Poaceae</taxon>
        <taxon>PACMAD clade</taxon>
        <taxon>Arundinoideae</taxon>
        <taxon>Arundineae</taxon>
        <taxon>Arundo</taxon>
    </lineage>
</organism>
<evidence type="ECO:0000256" key="1">
    <source>
        <dbReference type="ARBA" id="ARBA00010617"/>
    </source>
</evidence>
<proteinExistence type="inferred from homology"/>
<dbReference type="GO" id="GO:0016705">
    <property type="term" value="F:oxidoreductase activity, acting on paired donors, with incorporation or reduction of molecular oxygen"/>
    <property type="evidence" value="ECO:0007669"/>
    <property type="project" value="InterPro"/>
</dbReference>
<evidence type="ECO:0000256" key="2">
    <source>
        <dbReference type="ARBA" id="ARBA00022723"/>
    </source>
</evidence>
<dbReference type="EMBL" id="GBRH01219008">
    <property type="protein sequence ID" value="JAD78887.1"/>
    <property type="molecule type" value="Transcribed_RNA"/>
</dbReference>
<dbReference type="InterPro" id="IPR002401">
    <property type="entry name" value="Cyt_P450_E_grp-I"/>
</dbReference>
<dbReference type="PANTHER" id="PTHR47955:SF15">
    <property type="entry name" value="CYTOCHROME P450 71A2-LIKE"/>
    <property type="match status" value="1"/>
</dbReference>
<accession>A0A0A9D567</accession>
<dbReference type="GO" id="GO:0005506">
    <property type="term" value="F:iron ion binding"/>
    <property type="evidence" value="ECO:0007669"/>
    <property type="project" value="InterPro"/>
</dbReference>